<name>A0A0E9SI32_ANGAN</name>
<reference evidence="1" key="1">
    <citation type="submission" date="2014-11" db="EMBL/GenBank/DDBJ databases">
        <authorList>
            <person name="Amaro Gonzalez C."/>
        </authorList>
    </citation>
    <scope>NUCLEOTIDE SEQUENCE</scope>
</reference>
<reference evidence="1" key="2">
    <citation type="journal article" date="2015" name="Fish Shellfish Immunol.">
        <title>Early steps in the European eel (Anguilla anguilla)-Vibrio vulnificus interaction in the gills: Role of the RtxA13 toxin.</title>
        <authorList>
            <person name="Callol A."/>
            <person name="Pajuelo D."/>
            <person name="Ebbesson L."/>
            <person name="Teles M."/>
            <person name="MacKenzie S."/>
            <person name="Amaro C."/>
        </authorList>
    </citation>
    <scope>NUCLEOTIDE SEQUENCE</scope>
</reference>
<accession>A0A0E9SI32</accession>
<organism evidence="1">
    <name type="scientific">Anguilla anguilla</name>
    <name type="common">European freshwater eel</name>
    <name type="synonym">Muraena anguilla</name>
    <dbReference type="NCBI Taxonomy" id="7936"/>
    <lineage>
        <taxon>Eukaryota</taxon>
        <taxon>Metazoa</taxon>
        <taxon>Chordata</taxon>
        <taxon>Craniata</taxon>
        <taxon>Vertebrata</taxon>
        <taxon>Euteleostomi</taxon>
        <taxon>Actinopterygii</taxon>
        <taxon>Neopterygii</taxon>
        <taxon>Teleostei</taxon>
        <taxon>Anguilliformes</taxon>
        <taxon>Anguillidae</taxon>
        <taxon>Anguilla</taxon>
    </lineage>
</organism>
<dbReference type="EMBL" id="GBXM01067621">
    <property type="protein sequence ID" value="JAH40956.1"/>
    <property type="molecule type" value="Transcribed_RNA"/>
</dbReference>
<evidence type="ECO:0000313" key="1">
    <source>
        <dbReference type="EMBL" id="JAH40956.1"/>
    </source>
</evidence>
<protein>
    <submittedName>
        <fullName evidence="1">Uncharacterized protein</fullName>
    </submittedName>
</protein>
<dbReference type="AlphaFoldDB" id="A0A0E9SI32"/>
<proteinExistence type="predicted"/>
<sequence>MNISPHFQFRLSLPIFPKRYQVSHNYVCGNKWL</sequence>